<protein>
    <recommendedName>
        <fullName evidence="1">C2 domain-containing protein</fullName>
    </recommendedName>
</protein>
<dbReference type="Pfam" id="PF00168">
    <property type="entry name" value="C2"/>
    <property type="match status" value="1"/>
</dbReference>
<feature type="domain" description="C2" evidence="1">
    <location>
        <begin position="1"/>
        <end position="115"/>
    </location>
</feature>
<dbReference type="Gene3D" id="2.60.40.150">
    <property type="entry name" value="C2 domain"/>
    <property type="match status" value="1"/>
</dbReference>
<organism evidence="2 3">
    <name type="scientific">Lolium multiflorum</name>
    <name type="common">Italian ryegrass</name>
    <name type="synonym">Lolium perenne subsp. multiflorum</name>
    <dbReference type="NCBI Taxonomy" id="4521"/>
    <lineage>
        <taxon>Eukaryota</taxon>
        <taxon>Viridiplantae</taxon>
        <taxon>Streptophyta</taxon>
        <taxon>Embryophyta</taxon>
        <taxon>Tracheophyta</taxon>
        <taxon>Spermatophyta</taxon>
        <taxon>Magnoliopsida</taxon>
        <taxon>Liliopsida</taxon>
        <taxon>Poales</taxon>
        <taxon>Poaceae</taxon>
        <taxon>BOP clade</taxon>
        <taxon>Pooideae</taxon>
        <taxon>Poodae</taxon>
        <taxon>Poeae</taxon>
        <taxon>Poeae Chloroplast Group 2 (Poeae type)</taxon>
        <taxon>Loliodinae</taxon>
        <taxon>Loliinae</taxon>
        <taxon>Lolium</taxon>
    </lineage>
</organism>
<sequence length="248" mass="26740">MAQRILELTLVSASKLKDVNFISDMEVYAVASLNGDPRTRQQTQTDREGEMDPTWEETVWFAVPPTAAAASATGAYLHVLLCTERFFGDDRDVGEVFVPLAELLAGACGGATPPRCASYPVRKVQCSKRRGKLSVSYRLGPVMVPLHQNSGCWNDPYPLPPWGFYPPTYYMQEGQQAAVPRYPPAGIRMPPAFRPAGGGAAATSAGTKNIMKNSSSALGFGAGLLAGGFERMLFGDMPSSDMAAHKSW</sequence>
<dbReference type="InterPro" id="IPR035892">
    <property type="entry name" value="C2_domain_sf"/>
</dbReference>
<evidence type="ECO:0000313" key="2">
    <source>
        <dbReference type="EMBL" id="KAK1678022.1"/>
    </source>
</evidence>
<dbReference type="SMART" id="SM00239">
    <property type="entry name" value="C2"/>
    <property type="match status" value="1"/>
</dbReference>
<dbReference type="CDD" id="cd04051">
    <property type="entry name" value="C2_SRC2_like"/>
    <property type="match status" value="1"/>
</dbReference>
<accession>A0AAD8T9Z1</accession>
<dbReference type="PANTHER" id="PTHR32246:SF167">
    <property type="entry name" value="C2 DOMAIN-CONTAINING PROTEIN"/>
    <property type="match status" value="1"/>
</dbReference>
<dbReference type="PANTHER" id="PTHR32246">
    <property type="entry name" value="INGRESSION PROTEIN FIC1"/>
    <property type="match status" value="1"/>
</dbReference>
<proteinExistence type="predicted"/>
<keyword evidence="3" id="KW-1185">Reference proteome</keyword>
<dbReference type="AlphaFoldDB" id="A0AAD8T9Z1"/>
<evidence type="ECO:0000259" key="1">
    <source>
        <dbReference type="PROSITE" id="PS50004"/>
    </source>
</evidence>
<dbReference type="EMBL" id="JAUUTY010000002">
    <property type="protein sequence ID" value="KAK1678022.1"/>
    <property type="molecule type" value="Genomic_DNA"/>
</dbReference>
<dbReference type="InterPro" id="IPR000008">
    <property type="entry name" value="C2_dom"/>
</dbReference>
<reference evidence="2" key="1">
    <citation type="submission" date="2023-07" db="EMBL/GenBank/DDBJ databases">
        <title>A chromosome-level genome assembly of Lolium multiflorum.</title>
        <authorList>
            <person name="Chen Y."/>
            <person name="Copetti D."/>
            <person name="Kolliker R."/>
            <person name="Studer B."/>
        </authorList>
    </citation>
    <scope>NUCLEOTIDE SEQUENCE</scope>
    <source>
        <strain evidence="2">02402/16</strain>
        <tissue evidence="2">Leaf</tissue>
    </source>
</reference>
<evidence type="ECO:0000313" key="3">
    <source>
        <dbReference type="Proteomes" id="UP001231189"/>
    </source>
</evidence>
<gene>
    <name evidence="2" type="ORF">QYE76_038870</name>
</gene>
<dbReference type="PROSITE" id="PS50004">
    <property type="entry name" value="C2"/>
    <property type="match status" value="1"/>
</dbReference>
<name>A0AAD8T9Z1_LOLMU</name>
<dbReference type="InterPro" id="IPR044750">
    <property type="entry name" value="C2_SRC2/BAP"/>
</dbReference>
<comment type="caution">
    <text evidence="2">The sequence shown here is derived from an EMBL/GenBank/DDBJ whole genome shotgun (WGS) entry which is preliminary data.</text>
</comment>
<dbReference type="GO" id="GO:0006952">
    <property type="term" value="P:defense response"/>
    <property type="evidence" value="ECO:0007669"/>
    <property type="project" value="InterPro"/>
</dbReference>
<dbReference type="SUPFAM" id="SSF49562">
    <property type="entry name" value="C2 domain (Calcium/lipid-binding domain, CaLB)"/>
    <property type="match status" value="1"/>
</dbReference>
<dbReference type="Proteomes" id="UP001231189">
    <property type="component" value="Unassembled WGS sequence"/>
</dbReference>